<evidence type="ECO:0000256" key="3">
    <source>
        <dbReference type="SAM" id="SignalP"/>
    </source>
</evidence>
<feature type="compositionally biased region" description="Low complexity" evidence="1">
    <location>
        <begin position="553"/>
        <end position="577"/>
    </location>
</feature>
<evidence type="ECO:0000259" key="4">
    <source>
        <dbReference type="PROSITE" id="PS50234"/>
    </source>
</evidence>
<evidence type="ECO:0000313" key="5">
    <source>
        <dbReference type="EMBL" id="TCC35634.1"/>
    </source>
</evidence>
<feature type="region of interest" description="Disordered" evidence="1">
    <location>
        <begin position="546"/>
        <end position="591"/>
    </location>
</feature>
<comment type="caution">
    <text evidence="5">The sequence shown here is derived from an EMBL/GenBank/DDBJ whole genome shotgun (WGS) entry which is preliminary data.</text>
</comment>
<dbReference type="InterPro" id="IPR051266">
    <property type="entry name" value="CLCR"/>
</dbReference>
<evidence type="ECO:0000313" key="6">
    <source>
        <dbReference type="Proteomes" id="UP000294225"/>
    </source>
</evidence>
<proteinExistence type="predicted"/>
<evidence type="ECO:0000256" key="1">
    <source>
        <dbReference type="SAM" id="MobiDB-lite"/>
    </source>
</evidence>
<dbReference type="PANTHER" id="PTHR10579:SF43">
    <property type="entry name" value="ZINC FINGER (C3HC4-TYPE RING FINGER) FAMILY PROTEIN"/>
    <property type="match status" value="1"/>
</dbReference>
<dbReference type="Gene3D" id="3.40.50.410">
    <property type="entry name" value="von Willebrand factor, type A domain"/>
    <property type="match status" value="1"/>
</dbReference>
<dbReference type="PANTHER" id="PTHR10579">
    <property type="entry name" value="CALCIUM-ACTIVATED CHLORIDE CHANNEL REGULATOR"/>
    <property type="match status" value="1"/>
</dbReference>
<sequence length="625" mass="64726">MIRRAALLTVVGLAIALTSANAAATPAADPYSPVMVVLDSSGSMKARDAGGPGTRMDAAKRAVSSMVDGLPAQARVGLTVYGAGTGSAGSEKTAGCRDVQVVQPVGAVNKPALKAAVNRAQARGYTPIGQSLRTAAAQLPAEGQRSIVLVSDGEDTCAPPQPCEVAKELHRQGIDLHVHTIGFRVGAAARAQLACIAQTTGGTYHDADDAGTLTGVLGRVTEKALRHYEPIGKPVAGTNDPTTAPLVAPGQYVDTLNSQEERFYTVDLKDGETLYFAGTAIFPRGNVRDVEALDIRITGPGGADCNKRERQLNTRAKADGGSLSTVLRWDELADGTSQSRTCDEAGRYTLRLTRDNKGTDRVPVELLVRVEPPVTGGKGDPEQAARVEFAGQPAGAGLAVRGGGSFNEATTLAGPGRYAETVYYGEQLFYRVKLDWGQGLAYRITYGGVPDGETVNVATSLFNPVRDEIDSDTTAYTGNTMTLPSNGKPIATTRVMYLNREGGAADIRKMGVDGWYYIMVKLGAADGAGGVPVKIDLAVAGTKVNGPEYNAVGSTPEATPSETPTSSPSSSPENGSGTASGPIDGTATSDDSSSALPWVIGGAAGLLAVAGVAIALILRNRRPLN</sequence>
<dbReference type="AlphaFoldDB" id="A0A4R0IT45"/>
<dbReference type="InterPro" id="IPR002035">
    <property type="entry name" value="VWF_A"/>
</dbReference>
<feature type="signal peptide" evidence="3">
    <location>
        <begin position="1"/>
        <end position="22"/>
    </location>
</feature>
<dbReference type="Pfam" id="PF13519">
    <property type="entry name" value="VWA_2"/>
    <property type="match status" value="1"/>
</dbReference>
<dbReference type="SMART" id="SM00327">
    <property type="entry name" value="VWA"/>
    <property type="match status" value="1"/>
</dbReference>
<evidence type="ECO:0000256" key="2">
    <source>
        <dbReference type="SAM" id="Phobius"/>
    </source>
</evidence>
<protein>
    <submittedName>
        <fullName evidence="5">VWA domain-containing protein</fullName>
    </submittedName>
</protein>
<name>A0A4R0IT45_9ACTN</name>
<organism evidence="5 6">
    <name type="scientific">Kribbella speibonae</name>
    <dbReference type="NCBI Taxonomy" id="1572660"/>
    <lineage>
        <taxon>Bacteria</taxon>
        <taxon>Bacillati</taxon>
        <taxon>Actinomycetota</taxon>
        <taxon>Actinomycetes</taxon>
        <taxon>Propionibacteriales</taxon>
        <taxon>Kribbellaceae</taxon>
        <taxon>Kribbella</taxon>
    </lineage>
</organism>
<keyword evidence="2" id="KW-1133">Transmembrane helix</keyword>
<keyword evidence="3" id="KW-0732">Signal</keyword>
<feature type="domain" description="VWFA" evidence="4">
    <location>
        <begin position="33"/>
        <end position="220"/>
    </location>
</feature>
<dbReference type="EMBL" id="SJKC01000003">
    <property type="protein sequence ID" value="TCC35634.1"/>
    <property type="molecule type" value="Genomic_DNA"/>
</dbReference>
<feature type="chain" id="PRO_5020713550" evidence="3">
    <location>
        <begin position="23"/>
        <end position="625"/>
    </location>
</feature>
<keyword evidence="2" id="KW-0812">Transmembrane</keyword>
<accession>A0A4R0IT45</accession>
<dbReference type="Proteomes" id="UP000294225">
    <property type="component" value="Unassembled WGS sequence"/>
</dbReference>
<dbReference type="PROSITE" id="PS50234">
    <property type="entry name" value="VWFA"/>
    <property type="match status" value="1"/>
</dbReference>
<reference evidence="5 6" key="1">
    <citation type="submission" date="2019-02" db="EMBL/GenBank/DDBJ databases">
        <title>Kribbella capetownensis sp. nov. and Kribbella speibonae sp. nov., isolated from soil.</title>
        <authorList>
            <person name="Curtis S.M."/>
            <person name="Norton I."/>
            <person name="Everest G.J."/>
            <person name="Meyers P.R."/>
        </authorList>
    </citation>
    <scope>NUCLEOTIDE SEQUENCE [LARGE SCALE GENOMIC DNA]</scope>
    <source>
        <strain evidence="5 6">YM55</strain>
    </source>
</reference>
<gene>
    <name evidence="5" type="ORF">E0H92_23180</name>
</gene>
<keyword evidence="2" id="KW-0472">Membrane</keyword>
<feature type="transmembrane region" description="Helical" evidence="2">
    <location>
        <begin position="595"/>
        <end position="618"/>
    </location>
</feature>
<dbReference type="SUPFAM" id="SSF53300">
    <property type="entry name" value="vWA-like"/>
    <property type="match status" value="1"/>
</dbReference>
<dbReference type="RefSeq" id="WP_131497698.1">
    <property type="nucleotide sequence ID" value="NZ_SJKC01000003.1"/>
</dbReference>
<dbReference type="InterPro" id="IPR036465">
    <property type="entry name" value="vWFA_dom_sf"/>
</dbReference>